<comment type="caution">
    <text evidence="3">The sequence shown here is derived from an EMBL/GenBank/DDBJ whole genome shotgun (WGS) entry which is preliminary data.</text>
</comment>
<dbReference type="InterPro" id="IPR018110">
    <property type="entry name" value="Mandel_Rmase/mucon_lact_enz_CS"/>
</dbReference>
<dbReference type="Gene3D" id="3.30.390.10">
    <property type="entry name" value="Enolase-like, N-terminal domain"/>
    <property type="match status" value="1"/>
</dbReference>
<evidence type="ECO:0000256" key="1">
    <source>
        <dbReference type="ARBA" id="ARBA00023239"/>
    </source>
</evidence>
<keyword evidence="1" id="KW-0456">Lyase</keyword>
<sequence length="420" mass="46991">MITNRRTALAAAAVGFWAGAGRVRATSVHPPRRDPEGLLRFPIDPAPPLDLSEIAPEPIVLRALELWRTPQEGTILVRAVSADGVEGVVRASTKAEETIEFFRLFVMPKFIGEDMRRLYRILERGYRDDYEYASVPWWSAMGQAEVAVWDLIGRTVGKACHALMGRKLRDEIPVYLSSNQRGTRPEEEVDHLRRRVEETGCQAIKIKIGRRMGRNTDMYEGRSEAMVKAVREAFGDGMTIYADANGAYDAPTAIEVCRMLQSYGVAMLEEPCPFEAFEMAKQVTDRTDLLIAGGENDCAFEKWAWYCDNRAYDVLQPDPMYNGGMMRCVAVQQMSEAAGLLYNPHFPRNNADTSPLLHLCAVAPNLYGFQEYRSRPDALDFAHSPQMAPRGGTLPVSDAPGFGIEYDPSIWSTATRILPQ</sequence>
<dbReference type="SFLD" id="SFLDS00001">
    <property type="entry name" value="Enolase"/>
    <property type="match status" value="1"/>
</dbReference>
<dbReference type="Proteomes" id="UP001589906">
    <property type="component" value="Unassembled WGS sequence"/>
</dbReference>
<protein>
    <submittedName>
        <fullName evidence="3">Mandelate racemase/muconate lactonizing enzyme family protein</fullName>
    </submittedName>
</protein>
<dbReference type="InterPro" id="IPR034593">
    <property type="entry name" value="DgoD-like"/>
</dbReference>
<dbReference type="PANTHER" id="PTHR48080">
    <property type="entry name" value="D-GALACTONATE DEHYDRATASE-RELATED"/>
    <property type="match status" value="1"/>
</dbReference>
<dbReference type="InterPro" id="IPR029065">
    <property type="entry name" value="Enolase_C-like"/>
</dbReference>
<dbReference type="SMART" id="SM00922">
    <property type="entry name" value="MR_MLE"/>
    <property type="match status" value="1"/>
</dbReference>
<dbReference type="SUPFAM" id="SSF54826">
    <property type="entry name" value="Enolase N-terminal domain-like"/>
    <property type="match status" value="1"/>
</dbReference>
<dbReference type="PANTHER" id="PTHR48080:SF2">
    <property type="entry name" value="D-GALACTONATE DEHYDRATASE"/>
    <property type="match status" value="1"/>
</dbReference>
<dbReference type="EMBL" id="JBHLSW010000004">
    <property type="protein sequence ID" value="MFC0633522.1"/>
    <property type="molecule type" value="Genomic_DNA"/>
</dbReference>
<accession>A0ABV6R1M0</accession>
<dbReference type="InterPro" id="IPR013342">
    <property type="entry name" value="Mandelate_racemase_C"/>
</dbReference>
<dbReference type="RefSeq" id="WP_376835435.1">
    <property type="nucleotide sequence ID" value="NZ_JBHLSW010000004.1"/>
</dbReference>
<dbReference type="Pfam" id="PF13378">
    <property type="entry name" value="MR_MLE_C"/>
    <property type="match status" value="1"/>
</dbReference>
<gene>
    <name evidence="3" type="ORF">ACFFGE_06485</name>
</gene>
<dbReference type="Pfam" id="PF02746">
    <property type="entry name" value="MR_MLE_N"/>
    <property type="match status" value="1"/>
</dbReference>
<evidence type="ECO:0000313" key="4">
    <source>
        <dbReference type="Proteomes" id="UP001589906"/>
    </source>
</evidence>
<dbReference type="SUPFAM" id="SSF51604">
    <property type="entry name" value="Enolase C-terminal domain-like"/>
    <property type="match status" value="1"/>
</dbReference>
<evidence type="ECO:0000259" key="2">
    <source>
        <dbReference type="SMART" id="SM00922"/>
    </source>
</evidence>
<reference evidence="3 4" key="1">
    <citation type="submission" date="2024-09" db="EMBL/GenBank/DDBJ databases">
        <authorList>
            <person name="Sun Q."/>
            <person name="Mori K."/>
        </authorList>
    </citation>
    <scope>NUCLEOTIDE SEQUENCE [LARGE SCALE GENOMIC DNA]</scope>
    <source>
        <strain evidence="3 4">NCAIM B.02621</strain>
    </source>
</reference>
<dbReference type="Gene3D" id="3.20.20.120">
    <property type="entry name" value="Enolase-like C-terminal domain"/>
    <property type="match status" value="1"/>
</dbReference>
<dbReference type="InterPro" id="IPR029017">
    <property type="entry name" value="Enolase-like_N"/>
</dbReference>
<dbReference type="CDD" id="cd03316">
    <property type="entry name" value="MR_like"/>
    <property type="match status" value="1"/>
</dbReference>
<dbReference type="InterPro" id="IPR013341">
    <property type="entry name" value="Mandelate_racemase_N_dom"/>
</dbReference>
<organism evidence="3 4">
    <name type="scientific">Brevundimonas balnearis</name>
    <dbReference type="NCBI Taxonomy" id="1572858"/>
    <lineage>
        <taxon>Bacteria</taxon>
        <taxon>Pseudomonadati</taxon>
        <taxon>Pseudomonadota</taxon>
        <taxon>Alphaproteobacteria</taxon>
        <taxon>Caulobacterales</taxon>
        <taxon>Caulobacteraceae</taxon>
        <taxon>Brevundimonas</taxon>
    </lineage>
</organism>
<dbReference type="InterPro" id="IPR036849">
    <property type="entry name" value="Enolase-like_C_sf"/>
</dbReference>
<keyword evidence="4" id="KW-1185">Reference proteome</keyword>
<name>A0ABV6R1M0_9CAUL</name>
<feature type="domain" description="Mandelate racemase/muconate lactonizing enzyme C-terminal" evidence="2">
    <location>
        <begin position="185"/>
        <end position="290"/>
    </location>
</feature>
<dbReference type="PROSITE" id="PS00909">
    <property type="entry name" value="MR_MLE_2"/>
    <property type="match status" value="1"/>
</dbReference>
<proteinExistence type="predicted"/>
<evidence type="ECO:0000313" key="3">
    <source>
        <dbReference type="EMBL" id="MFC0633522.1"/>
    </source>
</evidence>